<dbReference type="RefSeq" id="WP_030448084.1">
    <property type="nucleotide sequence ID" value="NZ_AP023354.1"/>
</dbReference>
<accession>A0A810L4J1</accession>
<sequence>MPSLVESLGARLREIGQQLPLPELTHAAGALRDATERCGYVMRESGHAEWLGQLTLAGSHLDSAIAATRSVLTELDGYLTGIGVAGVAAPDAAPAPARAVVAPGGADLATQPILALRSWWQRRVDELTGRPADEQRPETVRSDGDRDDHATPEEPAEALRRLSSAARGGRDAYRDALLATHPATGMALAAPADRAARRLGTELVGHPLCPDDAATLTTRGTGRIRDLLPALPPELPAELVGQLCDPFGARRAASQRHPVDAVVGWPVLVGELLRALGGTEDRLPELTATAPQRPDETLRRDGR</sequence>
<feature type="region of interest" description="Disordered" evidence="1">
    <location>
        <begin position="128"/>
        <end position="165"/>
    </location>
</feature>
<reference evidence="2" key="1">
    <citation type="submission" date="2020-08" db="EMBL/GenBank/DDBJ databases">
        <title>Whole genome shotgun sequence of Actinocatenispora sera NBRC 101916.</title>
        <authorList>
            <person name="Komaki H."/>
            <person name="Tamura T."/>
        </authorList>
    </citation>
    <scope>NUCLEOTIDE SEQUENCE</scope>
    <source>
        <strain evidence="2">NBRC 101916</strain>
    </source>
</reference>
<evidence type="ECO:0000313" key="2">
    <source>
        <dbReference type="EMBL" id="BCJ29815.1"/>
    </source>
</evidence>
<keyword evidence="3" id="KW-1185">Reference proteome</keyword>
<dbReference type="EMBL" id="AP023354">
    <property type="protein sequence ID" value="BCJ29815.1"/>
    <property type="molecule type" value="Genomic_DNA"/>
</dbReference>
<dbReference type="OrthoDB" id="3351268at2"/>
<feature type="compositionally biased region" description="Basic and acidic residues" evidence="1">
    <location>
        <begin position="293"/>
        <end position="303"/>
    </location>
</feature>
<dbReference type="KEGG" id="aser:Asera_39230"/>
<organism evidence="2 3">
    <name type="scientific">Actinocatenispora sera</name>
    <dbReference type="NCBI Taxonomy" id="390989"/>
    <lineage>
        <taxon>Bacteria</taxon>
        <taxon>Bacillati</taxon>
        <taxon>Actinomycetota</taxon>
        <taxon>Actinomycetes</taxon>
        <taxon>Micromonosporales</taxon>
        <taxon>Micromonosporaceae</taxon>
        <taxon>Actinocatenispora</taxon>
    </lineage>
</organism>
<protein>
    <submittedName>
        <fullName evidence="2">Uncharacterized protein</fullName>
    </submittedName>
</protein>
<dbReference type="AlphaFoldDB" id="A0A810L4J1"/>
<evidence type="ECO:0000313" key="3">
    <source>
        <dbReference type="Proteomes" id="UP000680750"/>
    </source>
</evidence>
<evidence type="ECO:0000256" key="1">
    <source>
        <dbReference type="SAM" id="MobiDB-lite"/>
    </source>
</evidence>
<dbReference type="Proteomes" id="UP000680750">
    <property type="component" value="Chromosome"/>
</dbReference>
<gene>
    <name evidence="2" type="ORF">Asera_39230</name>
</gene>
<proteinExistence type="predicted"/>
<name>A0A810L4J1_9ACTN</name>
<feature type="region of interest" description="Disordered" evidence="1">
    <location>
        <begin position="283"/>
        <end position="303"/>
    </location>
</feature>
<feature type="compositionally biased region" description="Basic and acidic residues" evidence="1">
    <location>
        <begin position="128"/>
        <end position="160"/>
    </location>
</feature>